<proteinExistence type="predicted"/>
<accession>A0A431VJD3</accession>
<sequence>MDGWVSGIFVYIVVWWVALFAVLPWGVRAPDHPEPGMASSAPVEPRMGRKVIATSILALVIWLVIFAIDRSGLISFRDMIKDM</sequence>
<evidence type="ECO:0000313" key="3">
    <source>
        <dbReference type="Proteomes" id="UP000277007"/>
    </source>
</evidence>
<evidence type="ECO:0000256" key="1">
    <source>
        <dbReference type="SAM" id="Phobius"/>
    </source>
</evidence>
<keyword evidence="1" id="KW-0812">Transmembrane</keyword>
<dbReference type="Proteomes" id="UP000277007">
    <property type="component" value="Unassembled WGS sequence"/>
</dbReference>
<keyword evidence="3" id="KW-1185">Reference proteome</keyword>
<organism evidence="2 3">
    <name type="scientific">Azospirillum griseum</name>
    <dbReference type="NCBI Taxonomy" id="2496639"/>
    <lineage>
        <taxon>Bacteria</taxon>
        <taxon>Pseudomonadati</taxon>
        <taxon>Pseudomonadota</taxon>
        <taxon>Alphaproteobacteria</taxon>
        <taxon>Rhodospirillales</taxon>
        <taxon>Azospirillaceae</taxon>
        <taxon>Azospirillum</taxon>
    </lineage>
</organism>
<dbReference type="RefSeq" id="WP_126614978.1">
    <property type="nucleotide sequence ID" value="NZ_JBHUCY010000077.1"/>
</dbReference>
<dbReference type="OrthoDB" id="9804637at2"/>
<dbReference type="EMBL" id="RXMA01000008">
    <property type="protein sequence ID" value="RTR20591.1"/>
    <property type="molecule type" value="Genomic_DNA"/>
</dbReference>
<protein>
    <submittedName>
        <fullName evidence="2">DUF1467 family protein</fullName>
    </submittedName>
</protein>
<feature type="transmembrane region" description="Helical" evidence="1">
    <location>
        <begin position="47"/>
        <end position="68"/>
    </location>
</feature>
<evidence type="ECO:0000313" key="2">
    <source>
        <dbReference type="EMBL" id="RTR20591.1"/>
    </source>
</evidence>
<dbReference type="AlphaFoldDB" id="A0A431VJD3"/>
<comment type="caution">
    <text evidence="2">The sequence shown here is derived from an EMBL/GenBank/DDBJ whole genome shotgun (WGS) entry which is preliminary data.</text>
</comment>
<gene>
    <name evidence="2" type="ORF">EJ903_10755</name>
</gene>
<feature type="transmembrane region" description="Helical" evidence="1">
    <location>
        <begin position="7"/>
        <end position="27"/>
    </location>
</feature>
<dbReference type="InterPro" id="IPR009935">
    <property type="entry name" value="DUF1467"/>
</dbReference>
<dbReference type="Pfam" id="PF07330">
    <property type="entry name" value="DUF1467"/>
    <property type="match status" value="1"/>
</dbReference>
<reference evidence="2 3" key="1">
    <citation type="submission" date="2018-12" db="EMBL/GenBank/DDBJ databases">
        <authorList>
            <person name="Yang Y."/>
        </authorList>
    </citation>
    <scope>NUCLEOTIDE SEQUENCE [LARGE SCALE GENOMIC DNA]</scope>
    <source>
        <strain evidence="2 3">L-25-5w-1</strain>
    </source>
</reference>
<name>A0A431VJD3_9PROT</name>
<keyword evidence="1" id="KW-1133">Transmembrane helix</keyword>
<keyword evidence="1" id="KW-0472">Membrane</keyword>